<reference evidence="8 9" key="1">
    <citation type="journal article" date="2013" name="BMC Genomics">
        <title>Genome sequencing and comparative genomics of honey bee microsporidia, Nosema apis reveal novel insights into host-parasite interactions.</title>
        <authorList>
            <person name="Chen Yp."/>
            <person name="Pettis J.S."/>
            <person name="Zhao Y."/>
            <person name="Liu X."/>
            <person name="Tallon L.J."/>
            <person name="Sadzewicz L.D."/>
            <person name="Li R."/>
            <person name="Zheng H."/>
            <person name="Huang S."/>
            <person name="Zhang X."/>
            <person name="Hamilton M.C."/>
            <person name="Pernal S.F."/>
            <person name="Melathopoulos A.P."/>
            <person name="Yan X."/>
            <person name="Evans J.D."/>
        </authorList>
    </citation>
    <scope>NUCLEOTIDE SEQUENCE [LARGE SCALE GENOMIC DNA]</scope>
    <source>
        <strain evidence="8 9">BRL 01</strain>
    </source>
</reference>
<dbReference type="OrthoDB" id="48943at2759"/>
<keyword evidence="7" id="KW-1278">Translocase</keyword>
<dbReference type="VEuPathDB" id="MicrosporidiaDB:NAPIS_ORF00017"/>
<evidence type="ECO:0000256" key="2">
    <source>
        <dbReference type="ARBA" id="ARBA00022553"/>
    </source>
</evidence>
<dbReference type="InterPro" id="IPR036412">
    <property type="entry name" value="HAD-like_sf"/>
</dbReference>
<evidence type="ECO:0000256" key="5">
    <source>
        <dbReference type="ARBA" id="ARBA00022840"/>
    </source>
</evidence>
<sequence>MQKLIKNIPKDYEKKINEYSLMGYRLITIAYKEISHFSNRENYEKDLIFLNLIIFSNKLKSETTKVIEELNYANIKSVICTGDNMLTAISVGKECKLIEEGAVVVFPIVSDDCKTIDDVKWECLSEEAYTFDKIRLGLYKNTFDTFNKDFVVACEGREFEFFKKNNGLSFILEKCVVFARFSSGLKKALVEDLRSLNKNILFCGDGANDSGAISSADVGIALSKK</sequence>
<dbReference type="PANTHER" id="PTHR45630">
    <property type="entry name" value="CATION-TRANSPORTING ATPASE-RELATED"/>
    <property type="match status" value="1"/>
</dbReference>
<gene>
    <name evidence="8" type="ORF">NAPIS_ORF00017</name>
</gene>
<organism evidence="8 9">
    <name type="scientific">Vairimorpha apis BRL 01</name>
    <dbReference type="NCBI Taxonomy" id="1037528"/>
    <lineage>
        <taxon>Eukaryota</taxon>
        <taxon>Fungi</taxon>
        <taxon>Fungi incertae sedis</taxon>
        <taxon>Microsporidia</taxon>
        <taxon>Nosematidae</taxon>
        <taxon>Vairimorpha</taxon>
    </lineage>
</organism>
<dbReference type="Gene3D" id="3.40.50.1000">
    <property type="entry name" value="HAD superfamily/HAD-like"/>
    <property type="match status" value="1"/>
</dbReference>
<keyword evidence="6" id="KW-0460">Magnesium</keyword>
<evidence type="ECO:0000256" key="4">
    <source>
        <dbReference type="ARBA" id="ARBA00022741"/>
    </source>
</evidence>
<dbReference type="GO" id="GO:0140358">
    <property type="term" value="F:P-type transmembrane transporter activity"/>
    <property type="evidence" value="ECO:0007669"/>
    <property type="project" value="InterPro"/>
</dbReference>
<dbReference type="GO" id="GO:0006874">
    <property type="term" value="P:intracellular calcium ion homeostasis"/>
    <property type="evidence" value="ECO:0007669"/>
    <property type="project" value="TreeGrafter"/>
</dbReference>
<dbReference type="AlphaFoldDB" id="T0LDP6"/>
<evidence type="ECO:0000256" key="3">
    <source>
        <dbReference type="ARBA" id="ARBA00022723"/>
    </source>
</evidence>
<dbReference type="InterPro" id="IPR023214">
    <property type="entry name" value="HAD_sf"/>
</dbReference>
<evidence type="ECO:0000256" key="1">
    <source>
        <dbReference type="ARBA" id="ARBA00004141"/>
    </source>
</evidence>
<protein>
    <submittedName>
        <fullName evidence="8">Calcium-transporting atpase</fullName>
    </submittedName>
</protein>
<comment type="subcellular location">
    <subcellularLocation>
        <location evidence="1">Membrane</location>
        <topology evidence="1">Multi-pass membrane protein</topology>
    </subcellularLocation>
</comment>
<dbReference type="SUPFAM" id="SSF56784">
    <property type="entry name" value="HAD-like"/>
    <property type="match status" value="1"/>
</dbReference>
<keyword evidence="9" id="KW-1185">Reference proteome</keyword>
<evidence type="ECO:0000256" key="6">
    <source>
        <dbReference type="ARBA" id="ARBA00022842"/>
    </source>
</evidence>
<dbReference type="HOGENOM" id="CLU_1082703_0_0_1"/>
<dbReference type="GO" id="GO:0016020">
    <property type="term" value="C:membrane"/>
    <property type="evidence" value="ECO:0007669"/>
    <property type="project" value="UniProtKB-SubCell"/>
</dbReference>
<evidence type="ECO:0000313" key="9">
    <source>
        <dbReference type="Proteomes" id="UP000053780"/>
    </source>
</evidence>
<dbReference type="InterPro" id="IPR006544">
    <property type="entry name" value="P-type_TPase_V"/>
</dbReference>
<evidence type="ECO:0000256" key="7">
    <source>
        <dbReference type="ARBA" id="ARBA00022967"/>
    </source>
</evidence>
<keyword evidence="2" id="KW-0597">Phosphoprotein</keyword>
<proteinExistence type="predicted"/>
<dbReference type="GO" id="GO:0005524">
    <property type="term" value="F:ATP binding"/>
    <property type="evidence" value="ECO:0007669"/>
    <property type="project" value="UniProtKB-KW"/>
</dbReference>
<accession>T0LDP6</accession>
<dbReference type="GO" id="GO:0019829">
    <property type="term" value="F:ATPase-coupled monoatomic cation transmembrane transporter activity"/>
    <property type="evidence" value="ECO:0007669"/>
    <property type="project" value="TreeGrafter"/>
</dbReference>
<evidence type="ECO:0000313" key="8">
    <source>
        <dbReference type="EMBL" id="EQB62409.1"/>
    </source>
</evidence>
<keyword evidence="5" id="KW-0067">ATP-binding</keyword>
<keyword evidence="3" id="KW-0479">Metal-binding</keyword>
<dbReference type="GO" id="GO:0046872">
    <property type="term" value="F:metal ion binding"/>
    <property type="evidence" value="ECO:0007669"/>
    <property type="project" value="UniProtKB-KW"/>
</dbReference>
<dbReference type="EMBL" id="KE646837">
    <property type="protein sequence ID" value="EQB62409.1"/>
    <property type="molecule type" value="Genomic_DNA"/>
</dbReference>
<name>T0LDP6_9MICR</name>
<dbReference type="Proteomes" id="UP000053780">
    <property type="component" value="Unassembled WGS sequence"/>
</dbReference>
<keyword evidence="4" id="KW-0547">Nucleotide-binding</keyword>
<dbReference type="PANTHER" id="PTHR45630:SF8">
    <property type="entry name" value="CATION-TRANSPORTING ATPASE"/>
    <property type="match status" value="1"/>
</dbReference>